<dbReference type="InterPro" id="IPR001387">
    <property type="entry name" value="Cro/C1-type_HTH"/>
</dbReference>
<gene>
    <name evidence="3" type="primary">higA</name>
    <name evidence="3" type="ORF">COC19_05165</name>
</gene>
<dbReference type="GO" id="GO:0003677">
    <property type="term" value="F:DNA binding"/>
    <property type="evidence" value="ECO:0007669"/>
    <property type="project" value="UniProtKB-KW"/>
</dbReference>
<comment type="caution">
    <text evidence="3">The sequence shown here is derived from an EMBL/GenBank/DDBJ whole genome shotgun (WGS) entry which is preliminary data.</text>
</comment>
<dbReference type="PROSITE" id="PS50943">
    <property type="entry name" value="HTH_CROC1"/>
    <property type="match status" value="1"/>
</dbReference>
<dbReference type="Proteomes" id="UP000218172">
    <property type="component" value="Unassembled WGS sequence"/>
</dbReference>
<protein>
    <submittedName>
        <fullName evidence="3">Addiction module antidote protein, HigA family</fullName>
    </submittedName>
</protein>
<dbReference type="NCBIfam" id="TIGR02607">
    <property type="entry name" value="antidote_HigA"/>
    <property type="match status" value="1"/>
</dbReference>
<dbReference type="SUPFAM" id="SSF47413">
    <property type="entry name" value="lambda repressor-like DNA-binding domains"/>
    <property type="match status" value="1"/>
</dbReference>
<dbReference type="PANTHER" id="PTHR36924:SF1">
    <property type="entry name" value="ANTITOXIN HIGA-1"/>
    <property type="match status" value="1"/>
</dbReference>
<dbReference type="AlphaFoldDB" id="A0A2A4MMQ4"/>
<dbReference type="InterPro" id="IPR010982">
    <property type="entry name" value="Lambda_DNA-bd_dom_sf"/>
</dbReference>
<keyword evidence="1" id="KW-0238">DNA-binding</keyword>
<evidence type="ECO:0000256" key="1">
    <source>
        <dbReference type="ARBA" id="ARBA00023125"/>
    </source>
</evidence>
<sequence>MTFQQHKPPHPGALIQRTYIEPFIEVSGNKVADRLGVARSTFSRLLNGISDVSPEMAVRLSGVLGGSAESWLILQDSYDLWKARQSIDIESLEPIDFNKVA</sequence>
<evidence type="ECO:0000313" key="3">
    <source>
        <dbReference type="EMBL" id="PCH61027.1"/>
    </source>
</evidence>
<dbReference type="PANTHER" id="PTHR36924">
    <property type="entry name" value="ANTITOXIN HIGA-1"/>
    <property type="match status" value="1"/>
</dbReference>
<proteinExistence type="predicted"/>
<evidence type="ECO:0000313" key="4">
    <source>
        <dbReference type="Proteomes" id="UP000218172"/>
    </source>
</evidence>
<dbReference type="Pfam" id="PF01381">
    <property type="entry name" value="HTH_3"/>
    <property type="match status" value="1"/>
</dbReference>
<dbReference type="InterPro" id="IPR013430">
    <property type="entry name" value="Toxin_antidote_HigA"/>
</dbReference>
<dbReference type="EMBL" id="NVQR01000075">
    <property type="protein sequence ID" value="PCH61027.1"/>
    <property type="molecule type" value="Genomic_DNA"/>
</dbReference>
<dbReference type="Gene3D" id="1.10.260.40">
    <property type="entry name" value="lambda repressor-like DNA-binding domains"/>
    <property type="match status" value="1"/>
</dbReference>
<evidence type="ECO:0000259" key="2">
    <source>
        <dbReference type="PROSITE" id="PS50943"/>
    </source>
</evidence>
<accession>A0A2A4MMQ4</accession>
<reference evidence="4" key="1">
    <citation type="submission" date="2017-08" db="EMBL/GenBank/DDBJ databases">
        <title>A dynamic microbial community with high functional redundancy inhabits the cold, oxic subseafloor aquifer.</title>
        <authorList>
            <person name="Tully B.J."/>
            <person name="Wheat C.G."/>
            <person name="Glazer B.T."/>
            <person name="Huber J.A."/>
        </authorList>
    </citation>
    <scope>NUCLEOTIDE SEQUENCE [LARGE SCALE GENOMIC DNA]</scope>
</reference>
<name>A0A2A4MMQ4_9GAMM</name>
<organism evidence="3 4">
    <name type="scientific">SAR86 cluster bacterium</name>
    <dbReference type="NCBI Taxonomy" id="2030880"/>
    <lineage>
        <taxon>Bacteria</taxon>
        <taxon>Pseudomonadati</taxon>
        <taxon>Pseudomonadota</taxon>
        <taxon>Gammaproteobacteria</taxon>
        <taxon>SAR86 cluster</taxon>
    </lineage>
</organism>
<dbReference type="CDD" id="cd00093">
    <property type="entry name" value="HTH_XRE"/>
    <property type="match status" value="1"/>
</dbReference>
<feature type="domain" description="HTH cro/C1-type" evidence="2">
    <location>
        <begin position="31"/>
        <end position="71"/>
    </location>
</feature>